<dbReference type="EC" id="2.7.10.2" evidence="5"/>
<keyword evidence="7" id="KW-0997">Cell inner membrane</keyword>
<evidence type="ECO:0000256" key="15">
    <source>
        <dbReference type="ARBA" id="ARBA00023137"/>
    </source>
</evidence>
<dbReference type="RefSeq" id="WP_214158476.1">
    <property type="nucleotide sequence ID" value="NZ_JAHBAY010000011.1"/>
</dbReference>
<keyword evidence="8 20" id="KW-0808">Transferase</keyword>
<dbReference type="EMBL" id="JAHBAY010000011">
    <property type="protein sequence ID" value="MBT0772112.1"/>
    <property type="molecule type" value="Genomic_DNA"/>
</dbReference>
<feature type="compositionally biased region" description="Basic and acidic residues" evidence="17">
    <location>
        <begin position="873"/>
        <end position="897"/>
    </location>
</feature>
<feature type="compositionally biased region" description="Low complexity" evidence="17">
    <location>
        <begin position="841"/>
        <end position="853"/>
    </location>
</feature>
<accession>A0ABS5TLX9</accession>
<feature type="compositionally biased region" description="Basic and acidic residues" evidence="17">
    <location>
        <begin position="612"/>
        <end position="625"/>
    </location>
</feature>
<keyword evidence="6" id="KW-1003">Cell membrane</keyword>
<keyword evidence="9" id="KW-0812">Transmembrane</keyword>
<keyword evidence="12" id="KW-0067">ATP-binding</keyword>
<dbReference type="NCBIfam" id="TIGR01007">
    <property type="entry name" value="eps_fam"/>
    <property type="match status" value="1"/>
</dbReference>
<dbReference type="PANTHER" id="PTHR32309:SF13">
    <property type="entry name" value="FERRIC ENTEROBACTIN TRANSPORT PROTEIN FEPE"/>
    <property type="match status" value="1"/>
</dbReference>
<evidence type="ECO:0000256" key="14">
    <source>
        <dbReference type="ARBA" id="ARBA00023136"/>
    </source>
</evidence>
<evidence type="ECO:0000256" key="6">
    <source>
        <dbReference type="ARBA" id="ARBA00022475"/>
    </source>
</evidence>
<comment type="similarity">
    <text evidence="4">Belongs to the etk/wzc family.</text>
</comment>
<dbReference type="Gene3D" id="3.40.50.300">
    <property type="entry name" value="P-loop containing nucleotide triphosphate hydrolases"/>
    <property type="match status" value="1"/>
</dbReference>
<reference evidence="20 21" key="1">
    <citation type="submission" date="2021-05" db="EMBL/GenBank/DDBJ databases">
        <title>Kineosporia and Streptomyces sp. nov. two new marine actinobacteria isolated from Coral.</title>
        <authorList>
            <person name="Buangrab K."/>
            <person name="Sutthacheep M."/>
            <person name="Yeemin T."/>
            <person name="Harunari E."/>
            <person name="Igarashi Y."/>
            <person name="Kanchanasin P."/>
            <person name="Tanasupawat S."/>
            <person name="Phongsopitanun W."/>
        </authorList>
    </citation>
    <scope>NUCLEOTIDE SEQUENCE [LARGE SCALE GENOMIC DNA]</scope>
    <source>
        <strain evidence="20 21">J2-2</strain>
    </source>
</reference>
<feature type="region of interest" description="Disordered" evidence="17">
    <location>
        <begin position="455"/>
        <end position="962"/>
    </location>
</feature>
<comment type="caution">
    <text evidence="20">The sequence shown here is derived from an EMBL/GenBank/DDBJ whole genome shotgun (WGS) entry which is preliminary data.</text>
</comment>
<keyword evidence="10" id="KW-0547">Nucleotide-binding</keyword>
<comment type="similarity">
    <text evidence="2">Belongs to the CpsC/CapA family.</text>
</comment>
<evidence type="ECO:0000256" key="1">
    <source>
        <dbReference type="ARBA" id="ARBA00004429"/>
    </source>
</evidence>
<protein>
    <recommendedName>
        <fullName evidence="5">non-specific protein-tyrosine kinase</fullName>
        <ecNumber evidence="5">2.7.10.2</ecNumber>
    </recommendedName>
</protein>
<evidence type="ECO:0000256" key="11">
    <source>
        <dbReference type="ARBA" id="ARBA00022777"/>
    </source>
</evidence>
<dbReference type="GO" id="GO:0004715">
    <property type="term" value="F:non-membrane spanning protein tyrosine kinase activity"/>
    <property type="evidence" value="ECO:0007669"/>
    <property type="project" value="UniProtKB-EC"/>
</dbReference>
<dbReference type="SUPFAM" id="SSF52540">
    <property type="entry name" value="P-loop containing nucleoside triphosphate hydrolases"/>
    <property type="match status" value="1"/>
</dbReference>
<sequence>MTLTQYLRVLRQHWLLVLILAILGVAAAAVYTGRQTPVYQAQTQVFVSAQESGSRTSLAELSESSAFSQQRVKSYASMATSSAVTGPVVKELRLPYTTDQLASKIEAGPQLDTVLINISVSDTDPEQAAAIAKAVTDNLETVVHNLERANAQGRSPVKLTVTRPPTVPTAPVSPRVPLNIALGLLLGLGLGVGAAVLRDQLNTTLRGTGDVEQLTGSVPLGVVPFDASAPKQPLVTADAFGGRAEAFRTLRTNLQFADVDHPPRVIAVTSALPDEGKTTTACNIALILAQSGARVVLVEGDLRKPAVGRYLGISNAAGLTNVLAGQHDLRDVLVGYERDLLAVLPSGPTPPNPSELLGSQQMRHLLDTLAEHYDVVVIDAPPLLPVTDAALIATAADGAILVIRHGRSRREEAERALKSLEAVSAKVLGTVLNFAPSKKGRNGYQGYGYGYGQAPATASPSDDGSWRDSSRRGRRGHKPEPARPAEAPSGTSITLPPGDLPLIPGGSLPLEPLSSPDAGSPKPSAQPPAAAGPWAPDMGYAPSPSDGWAPIADSPGQRVPGPEAAAHEGLPAFGGLSSTGPLPVVTAPDDGPALVSRAEGLEVTRTAGEVPEELRLQSLPRDRAMPDTTPRRGPAGYTSPDTAPSGLPLGSRTGGIPTQPSQEDGERPGASWEAWDRTSWFDTPLTGETRSAARAMGTGRDQDDWDNRQAGNTPGSTEPRYAGPGPGAAGAGGPGMGGPGMGGPGMGPGGLGSSAEPDNPAPSAGPDGPGPSAGPGYLVPGAEPGTPGVGPGTPGVGPGSPGAVAGGTSALTGGTGTGMPGPTFLGRASDRRAADQQVPDRQAFGRQAAGGQAPDRRHHDPQPLDRQAPGPQAHDRQAHDRQAPGPQAHDRQAHDRPAGFPGDAGRETEPPEPEEIPPLLVDLSAPDLDLLEDERELLIPPQSVMPHMPTGVPRHHRSKRSL</sequence>
<evidence type="ECO:0000256" key="12">
    <source>
        <dbReference type="ARBA" id="ARBA00022840"/>
    </source>
</evidence>
<evidence type="ECO:0000256" key="16">
    <source>
        <dbReference type="ARBA" id="ARBA00051245"/>
    </source>
</evidence>
<evidence type="ECO:0000259" key="18">
    <source>
        <dbReference type="Pfam" id="PF02706"/>
    </source>
</evidence>
<dbReference type="PANTHER" id="PTHR32309">
    <property type="entry name" value="TYROSINE-PROTEIN KINASE"/>
    <property type="match status" value="1"/>
</dbReference>
<keyword evidence="15" id="KW-0829">Tyrosine-protein kinase</keyword>
<dbReference type="InterPro" id="IPR050445">
    <property type="entry name" value="Bact_polysacc_biosynth/exp"/>
</dbReference>
<evidence type="ECO:0000256" key="9">
    <source>
        <dbReference type="ARBA" id="ARBA00022692"/>
    </source>
</evidence>
<feature type="domain" description="Polysaccharide chain length determinant N-terminal" evidence="18">
    <location>
        <begin position="2"/>
        <end position="92"/>
    </location>
</feature>
<evidence type="ECO:0000256" key="13">
    <source>
        <dbReference type="ARBA" id="ARBA00022989"/>
    </source>
</evidence>
<feature type="compositionally biased region" description="Low complexity" evidence="17">
    <location>
        <begin position="774"/>
        <end position="786"/>
    </location>
</feature>
<feature type="compositionally biased region" description="Gly residues" evidence="17">
    <location>
        <begin position="724"/>
        <end position="752"/>
    </location>
</feature>
<evidence type="ECO:0000256" key="5">
    <source>
        <dbReference type="ARBA" id="ARBA00011903"/>
    </source>
</evidence>
<comment type="subcellular location">
    <subcellularLocation>
        <location evidence="1">Cell inner membrane</location>
        <topology evidence="1">Multi-pass membrane protein</topology>
    </subcellularLocation>
</comment>
<proteinExistence type="inferred from homology"/>
<dbReference type="InterPro" id="IPR025669">
    <property type="entry name" value="AAA_dom"/>
</dbReference>
<feature type="compositionally biased region" description="Low complexity" evidence="17">
    <location>
        <begin position="495"/>
        <end position="536"/>
    </location>
</feature>
<evidence type="ECO:0000256" key="4">
    <source>
        <dbReference type="ARBA" id="ARBA00008883"/>
    </source>
</evidence>
<feature type="compositionally biased region" description="Low complexity" evidence="17">
    <location>
        <begin position="801"/>
        <end position="812"/>
    </location>
</feature>
<evidence type="ECO:0000313" key="20">
    <source>
        <dbReference type="EMBL" id="MBT0772112.1"/>
    </source>
</evidence>
<name>A0ABS5TLX9_9ACTN</name>
<dbReference type="InterPro" id="IPR005702">
    <property type="entry name" value="Wzc-like_C"/>
</dbReference>
<evidence type="ECO:0000256" key="10">
    <source>
        <dbReference type="ARBA" id="ARBA00022741"/>
    </source>
</evidence>
<dbReference type="InterPro" id="IPR003856">
    <property type="entry name" value="LPS_length_determ_N"/>
</dbReference>
<gene>
    <name evidence="20" type="ORF">KIH74_24425</name>
</gene>
<feature type="compositionally biased region" description="Basic and acidic residues" evidence="17">
    <location>
        <begin position="854"/>
        <end position="863"/>
    </location>
</feature>
<comment type="catalytic activity">
    <reaction evidence="16">
        <text>L-tyrosyl-[protein] + ATP = O-phospho-L-tyrosyl-[protein] + ADP + H(+)</text>
        <dbReference type="Rhea" id="RHEA:10596"/>
        <dbReference type="Rhea" id="RHEA-COMP:10136"/>
        <dbReference type="Rhea" id="RHEA-COMP:20101"/>
        <dbReference type="ChEBI" id="CHEBI:15378"/>
        <dbReference type="ChEBI" id="CHEBI:30616"/>
        <dbReference type="ChEBI" id="CHEBI:46858"/>
        <dbReference type="ChEBI" id="CHEBI:61978"/>
        <dbReference type="ChEBI" id="CHEBI:456216"/>
        <dbReference type="EC" id="2.7.10.2"/>
    </reaction>
</comment>
<dbReference type="Pfam" id="PF02706">
    <property type="entry name" value="Wzz"/>
    <property type="match status" value="1"/>
</dbReference>
<dbReference type="InterPro" id="IPR027417">
    <property type="entry name" value="P-loop_NTPase"/>
</dbReference>
<evidence type="ECO:0000256" key="17">
    <source>
        <dbReference type="SAM" id="MobiDB-lite"/>
    </source>
</evidence>
<dbReference type="Proteomes" id="UP001197247">
    <property type="component" value="Unassembled WGS sequence"/>
</dbReference>
<evidence type="ECO:0000313" key="21">
    <source>
        <dbReference type="Proteomes" id="UP001197247"/>
    </source>
</evidence>
<feature type="compositionally biased region" description="Gly residues" evidence="17">
    <location>
        <begin position="787"/>
        <end position="800"/>
    </location>
</feature>
<comment type="similarity">
    <text evidence="3">Belongs to the CpsD/CapB family.</text>
</comment>
<keyword evidence="14" id="KW-0472">Membrane</keyword>
<organism evidence="20 21">
    <name type="scientific">Kineosporia corallincola</name>
    <dbReference type="NCBI Taxonomy" id="2835133"/>
    <lineage>
        <taxon>Bacteria</taxon>
        <taxon>Bacillati</taxon>
        <taxon>Actinomycetota</taxon>
        <taxon>Actinomycetes</taxon>
        <taxon>Kineosporiales</taxon>
        <taxon>Kineosporiaceae</taxon>
        <taxon>Kineosporia</taxon>
    </lineage>
</organism>
<evidence type="ECO:0000259" key="19">
    <source>
        <dbReference type="Pfam" id="PF13614"/>
    </source>
</evidence>
<keyword evidence="11" id="KW-0418">Kinase</keyword>
<feature type="compositionally biased region" description="Basic residues" evidence="17">
    <location>
        <begin position="953"/>
        <end position="962"/>
    </location>
</feature>
<keyword evidence="21" id="KW-1185">Reference proteome</keyword>
<keyword evidence="13" id="KW-1133">Transmembrane helix</keyword>
<evidence type="ECO:0000256" key="2">
    <source>
        <dbReference type="ARBA" id="ARBA00006683"/>
    </source>
</evidence>
<feature type="compositionally biased region" description="Low complexity" evidence="17">
    <location>
        <begin position="757"/>
        <end position="766"/>
    </location>
</feature>
<evidence type="ECO:0000256" key="8">
    <source>
        <dbReference type="ARBA" id="ARBA00022679"/>
    </source>
</evidence>
<evidence type="ECO:0000256" key="3">
    <source>
        <dbReference type="ARBA" id="ARBA00007316"/>
    </source>
</evidence>
<evidence type="ECO:0000256" key="7">
    <source>
        <dbReference type="ARBA" id="ARBA00022519"/>
    </source>
</evidence>
<feature type="domain" description="AAA" evidence="19">
    <location>
        <begin position="264"/>
        <end position="405"/>
    </location>
</feature>
<dbReference type="CDD" id="cd05387">
    <property type="entry name" value="BY-kinase"/>
    <property type="match status" value="1"/>
</dbReference>
<dbReference type="Pfam" id="PF13614">
    <property type="entry name" value="AAA_31"/>
    <property type="match status" value="1"/>
</dbReference>